<name>A0ABN9EEW7_9NEOB</name>
<accession>A0ABN9EEW7</accession>
<dbReference type="Proteomes" id="UP001162483">
    <property type="component" value="Unassembled WGS sequence"/>
</dbReference>
<reference evidence="1" key="1">
    <citation type="submission" date="2023-05" db="EMBL/GenBank/DDBJ databases">
        <authorList>
            <person name="Stuckert A."/>
        </authorList>
    </citation>
    <scope>NUCLEOTIDE SEQUENCE</scope>
</reference>
<feature type="non-terminal residue" evidence="1">
    <location>
        <position position="1"/>
    </location>
</feature>
<organism evidence="1 2">
    <name type="scientific">Staurois parvus</name>
    <dbReference type="NCBI Taxonomy" id="386267"/>
    <lineage>
        <taxon>Eukaryota</taxon>
        <taxon>Metazoa</taxon>
        <taxon>Chordata</taxon>
        <taxon>Craniata</taxon>
        <taxon>Vertebrata</taxon>
        <taxon>Euteleostomi</taxon>
        <taxon>Amphibia</taxon>
        <taxon>Batrachia</taxon>
        <taxon>Anura</taxon>
        <taxon>Neobatrachia</taxon>
        <taxon>Ranoidea</taxon>
        <taxon>Ranidae</taxon>
        <taxon>Staurois</taxon>
    </lineage>
</organism>
<evidence type="ECO:0000313" key="2">
    <source>
        <dbReference type="Proteomes" id="UP001162483"/>
    </source>
</evidence>
<keyword evidence="2" id="KW-1185">Reference proteome</keyword>
<proteinExistence type="predicted"/>
<protein>
    <submittedName>
        <fullName evidence="1">Uncharacterized protein</fullName>
    </submittedName>
</protein>
<dbReference type="EMBL" id="CATNWA010015437">
    <property type="protein sequence ID" value="CAI9583430.1"/>
    <property type="molecule type" value="Genomic_DNA"/>
</dbReference>
<gene>
    <name evidence="1" type="ORF">SPARVUS_LOCUS9811988</name>
</gene>
<sequence length="92" mass="10164">SVPPYIRCAHQSALYISCPHQSAPLHQISPSHCHLTSDIPVRVPPCPQSTPFYHISPSECPFTSHVPIRVPLSTVCAYLCPLNIKWADHSVP</sequence>
<comment type="caution">
    <text evidence="1">The sequence shown here is derived from an EMBL/GenBank/DDBJ whole genome shotgun (WGS) entry which is preliminary data.</text>
</comment>
<evidence type="ECO:0000313" key="1">
    <source>
        <dbReference type="EMBL" id="CAI9583430.1"/>
    </source>
</evidence>